<organism evidence="1 2">
    <name type="scientific">Kaistia defluvii</name>
    <dbReference type="NCBI Taxonomy" id="410841"/>
    <lineage>
        <taxon>Bacteria</taxon>
        <taxon>Pseudomonadati</taxon>
        <taxon>Pseudomonadota</taxon>
        <taxon>Alphaproteobacteria</taxon>
        <taxon>Hyphomicrobiales</taxon>
        <taxon>Kaistiaceae</taxon>
        <taxon>Kaistia</taxon>
    </lineage>
</organism>
<evidence type="ECO:0000313" key="2">
    <source>
        <dbReference type="Proteomes" id="UP001549321"/>
    </source>
</evidence>
<dbReference type="RefSeq" id="WP_354553687.1">
    <property type="nucleotide sequence ID" value="NZ_JBEPSM010000004.1"/>
</dbReference>
<evidence type="ECO:0000313" key="1">
    <source>
        <dbReference type="EMBL" id="MET4636144.1"/>
    </source>
</evidence>
<accession>A0ABV2R4C3</accession>
<dbReference type="Proteomes" id="UP001549321">
    <property type="component" value="Unassembled WGS sequence"/>
</dbReference>
<proteinExistence type="predicted"/>
<protein>
    <recommendedName>
        <fullName evidence="3">Tail protein</fullName>
    </recommendedName>
</protein>
<gene>
    <name evidence="1" type="ORF">ABIE08_004102</name>
</gene>
<evidence type="ECO:0008006" key="3">
    <source>
        <dbReference type="Google" id="ProtNLM"/>
    </source>
</evidence>
<sequence>MAFVIKDRARMTTATTGTGAVTLGAAVANAAKGYYRTFAAAGVANGDTFNYAIEDGTAWEIGLGTYTASGTVMARSLLASSTGGLLNLTGAAEVYITALGDYLVGASGAQYRALATAKIIGTDGLAAAMVPVPLSIVSGSVAWDMTAGIDFTLPVNANFTLPDPTAFVVGRRCRIRLAIAGAFTMALGPTLKTPGGFGLVLSQASGAVDYLDLDCVSTSEIRAVLSKDWK</sequence>
<comment type="caution">
    <text evidence="1">The sequence shown here is derived from an EMBL/GenBank/DDBJ whole genome shotgun (WGS) entry which is preliminary data.</text>
</comment>
<keyword evidence="2" id="KW-1185">Reference proteome</keyword>
<reference evidence="1 2" key="1">
    <citation type="submission" date="2024-06" db="EMBL/GenBank/DDBJ databases">
        <title>Sorghum-associated microbial communities from plants grown in Nebraska, USA.</title>
        <authorList>
            <person name="Schachtman D."/>
        </authorList>
    </citation>
    <scope>NUCLEOTIDE SEQUENCE [LARGE SCALE GENOMIC DNA]</scope>
    <source>
        <strain evidence="1 2">3207</strain>
    </source>
</reference>
<dbReference type="EMBL" id="JBEPSM010000004">
    <property type="protein sequence ID" value="MET4636144.1"/>
    <property type="molecule type" value="Genomic_DNA"/>
</dbReference>
<name>A0ABV2R4C3_9HYPH</name>